<dbReference type="eggNOG" id="ENOG502Z9E1">
    <property type="taxonomic scope" value="Bacteria"/>
</dbReference>
<dbReference type="InterPro" id="IPR014833">
    <property type="entry name" value="TnsA_N"/>
</dbReference>
<name>Q3K446_PSEPF</name>
<dbReference type="CDD" id="cd22362">
    <property type="entry name" value="TnsA_endonuclease-like"/>
    <property type="match status" value="1"/>
</dbReference>
<sequence>MKLCDAAGAQEVQLRGRRFATEADISRHISNGFGGGAGSSYIPWLRVQDVPSLGHSRKVHGVKVDRIHHLLSNLEHGAFLAAEFSEVVVDIREQFPLLPRGTAQAIASTLGIRYPLYPKTSLPLVMTTDLLLTVREADGNHKQVAWSVKYTKDLDDLRTVEKLEIEKEFWNSQGVAWSIVTEEQFTIDLINNLTVLRKYADLPKALLQSDLIEGFLYYLKQCSGYGWRTGVALRKIAAKLYITYGDAKILYHYLIWSKRIKIDLAIAPIQTGLPLPFFEVVGAVQSQPFSFGEAI</sequence>
<dbReference type="AlphaFoldDB" id="Q3K446"/>
<evidence type="ECO:0000313" key="2">
    <source>
        <dbReference type="EMBL" id="ABA77458.1"/>
    </source>
</evidence>
<proteinExistence type="predicted"/>
<dbReference type="Gene3D" id="3.40.1350.10">
    <property type="match status" value="1"/>
</dbReference>
<dbReference type="Pfam" id="PF08722">
    <property type="entry name" value="Tn7_TnsA-like_N"/>
    <property type="match status" value="1"/>
</dbReference>
<dbReference type="InterPro" id="IPR011335">
    <property type="entry name" value="Restrct_endonuc-II-like"/>
</dbReference>
<dbReference type="SUPFAM" id="SSF52980">
    <property type="entry name" value="Restriction endonuclease-like"/>
    <property type="match status" value="1"/>
</dbReference>
<dbReference type="KEGG" id="pfo:Pfl01_5725"/>
<dbReference type="InterPro" id="IPR011856">
    <property type="entry name" value="tRNA_endonuc-like_dom_sf"/>
</dbReference>
<dbReference type="EMBL" id="CP000094">
    <property type="protein sequence ID" value="ABA77458.1"/>
    <property type="molecule type" value="Genomic_DNA"/>
</dbReference>
<evidence type="ECO:0000259" key="1">
    <source>
        <dbReference type="Pfam" id="PF08722"/>
    </source>
</evidence>
<dbReference type="HOGENOM" id="CLU_076083_0_1_6"/>
<feature type="domain" description="TnsA endonuclease N-terminal" evidence="1">
    <location>
        <begin position="86"/>
        <end position="182"/>
    </location>
</feature>
<dbReference type="GO" id="GO:0003676">
    <property type="term" value="F:nucleic acid binding"/>
    <property type="evidence" value="ECO:0007669"/>
    <property type="project" value="InterPro"/>
</dbReference>
<accession>Q3K446</accession>
<gene>
    <name evidence="2" type="ordered locus">Pfl01_5725</name>
</gene>
<protein>
    <submittedName>
        <fullName evidence="2">Tn7-like transposition protein A</fullName>
    </submittedName>
</protein>
<reference evidence="2 3" key="1">
    <citation type="journal article" date="2009" name="Genome Biol.">
        <title>Genomic and genetic analyses of diversity and plant interactions of Pseudomonas fluorescens.</title>
        <authorList>
            <person name="Silby M.W."/>
            <person name="Cerdeno-Tarraga A.M."/>
            <person name="Vernikos G.S."/>
            <person name="Giddens S.R."/>
            <person name="Jackson R.W."/>
            <person name="Preston G.M."/>
            <person name="Zhang X.X."/>
            <person name="Moon C.D."/>
            <person name="Gehrig S.M."/>
            <person name="Godfrey S.A."/>
            <person name="Knight C.G."/>
            <person name="Malone J.G."/>
            <person name="Robinson Z."/>
            <person name="Spiers A.J."/>
            <person name="Harris S."/>
            <person name="Challis G.L."/>
            <person name="Yaxley A.M."/>
            <person name="Harris D."/>
            <person name="Seeger K."/>
            <person name="Murphy L."/>
            <person name="Rutter S."/>
            <person name="Squares R."/>
            <person name="Quail M.A."/>
            <person name="Saunders E."/>
            <person name="Mavromatis K."/>
            <person name="Brettin T.S."/>
            <person name="Bentley S.D."/>
            <person name="Hothersall J."/>
            <person name="Stephens E."/>
            <person name="Thomas C.M."/>
            <person name="Parkhill J."/>
            <person name="Levy S.B."/>
            <person name="Rainey P.B."/>
            <person name="Thomson N.R."/>
        </authorList>
    </citation>
    <scope>NUCLEOTIDE SEQUENCE [LARGE SCALE GENOMIC DNA]</scope>
    <source>
        <strain evidence="2 3">Pf0-1</strain>
    </source>
</reference>
<evidence type="ECO:0000313" key="3">
    <source>
        <dbReference type="Proteomes" id="UP000002704"/>
    </source>
</evidence>
<dbReference type="Proteomes" id="UP000002704">
    <property type="component" value="Chromosome"/>
</dbReference>
<organism evidence="2 3">
    <name type="scientific">Pseudomonas fluorescens (strain Pf0-1)</name>
    <dbReference type="NCBI Taxonomy" id="205922"/>
    <lineage>
        <taxon>Bacteria</taxon>
        <taxon>Pseudomonadati</taxon>
        <taxon>Pseudomonadota</taxon>
        <taxon>Gammaproteobacteria</taxon>
        <taxon>Pseudomonadales</taxon>
        <taxon>Pseudomonadaceae</taxon>
        <taxon>Pseudomonas</taxon>
    </lineage>
</organism>